<dbReference type="AlphaFoldDB" id="A0A2A3LZH1"/>
<dbReference type="EMBL" id="NTME01000031">
    <property type="protein sequence ID" value="PBJ93315.1"/>
    <property type="molecule type" value="Genomic_DNA"/>
</dbReference>
<gene>
    <name evidence="1" type="ORF">CMV24_22785</name>
</gene>
<proteinExistence type="predicted"/>
<accession>A0A2A3LZH1</accession>
<comment type="caution">
    <text evidence="1">The sequence shown here is derived from an EMBL/GenBank/DDBJ whole genome shotgun (WGS) entry which is preliminary data.</text>
</comment>
<reference evidence="1 2" key="1">
    <citation type="submission" date="2017-09" db="EMBL/GenBank/DDBJ databases">
        <authorList>
            <person name="Ehlers B."/>
            <person name="Leendertz F.H."/>
        </authorList>
    </citation>
    <scope>NUCLEOTIDE SEQUENCE [LARGE SCALE GENOMIC DNA]</scope>
    <source>
        <strain evidence="1 2">DJ-1</strain>
    </source>
</reference>
<sequence length="143" mass="16735">MIDLTRDDFIRYADFIAKPDPRWCTPGVQARFISDAQHEFRDWAINPAWLPFKLSRTSGSENEIEKNVWKREIRIVTQFLNYYLQDVGANRPNVAKAPLPQPPSFCSQPRPRDAQRLRTCIKYLDRSWLFAIVSTLVSYCIQA</sequence>
<dbReference type="Proteomes" id="UP000218102">
    <property type="component" value="Unassembled WGS sequence"/>
</dbReference>
<evidence type="ECO:0000313" key="1">
    <source>
        <dbReference type="EMBL" id="PBJ93315.1"/>
    </source>
</evidence>
<evidence type="ECO:0000313" key="2">
    <source>
        <dbReference type="Proteomes" id="UP000218102"/>
    </source>
</evidence>
<organism evidence="1 2">
    <name type="scientific">Pseudomonas plecoglossicida</name>
    <dbReference type="NCBI Taxonomy" id="70775"/>
    <lineage>
        <taxon>Bacteria</taxon>
        <taxon>Pseudomonadati</taxon>
        <taxon>Pseudomonadota</taxon>
        <taxon>Gammaproteobacteria</taxon>
        <taxon>Pseudomonadales</taxon>
        <taxon>Pseudomonadaceae</taxon>
        <taxon>Pseudomonas</taxon>
    </lineage>
</organism>
<dbReference type="RefSeq" id="WP_023663214.1">
    <property type="nucleotide sequence ID" value="NZ_CP010359.1"/>
</dbReference>
<protein>
    <submittedName>
        <fullName evidence="1">Uncharacterized protein</fullName>
    </submittedName>
</protein>
<name>A0A2A3LZH1_PSEDL</name>